<keyword evidence="1" id="KW-0175">Coiled coil</keyword>
<organism evidence="2 3">
    <name type="scientific">Streptomyces zhaozhouensis</name>
    <dbReference type="NCBI Taxonomy" id="1300267"/>
    <lineage>
        <taxon>Bacteria</taxon>
        <taxon>Bacillati</taxon>
        <taxon>Actinomycetota</taxon>
        <taxon>Actinomycetes</taxon>
        <taxon>Kitasatosporales</taxon>
        <taxon>Streptomycetaceae</taxon>
        <taxon>Streptomyces</taxon>
    </lineage>
</organism>
<accession>A0A286E9A6</accession>
<sequence length="254" mass="28334">MSETQEMTTAVPAVASGAWTEWERGPRPARAGWLPVVTTRAAQARAVDALEDAREAAGRYQTWYEDQVARTAQERVWREMAEEQADREETRAEHEGTWRARLAARVADLEAEAADRQAEVARLQESAVEMLRERDTAQAEVAEARRWVERMIGLQADRAGEHDLVVVLRYGRPVGVYRSTSEAQAAVDAVRSETGPWTDGARGDDLTTLSWATRSLDRWLREQAGPETWPLLVQVLLGQAAGVDLATRQSWGAL</sequence>
<name>A0A286E9A6_9ACTN</name>
<proteinExistence type="predicted"/>
<dbReference type="EMBL" id="OCNE01000031">
    <property type="protein sequence ID" value="SOD67470.1"/>
    <property type="molecule type" value="Genomic_DNA"/>
</dbReference>
<dbReference type="AlphaFoldDB" id="A0A286E9A6"/>
<dbReference type="Proteomes" id="UP000219072">
    <property type="component" value="Unassembled WGS sequence"/>
</dbReference>
<evidence type="ECO:0000313" key="3">
    <source>
        <dbReference type="Proteomes" id="UP000219072"/>
    </source>
</evidence>
<dbReference type="RefSeq" id="WP_097234019.1">
    <property type="nucleotide sequence ID" value="NZ_OCNE01000031.1"/>
</dbReference>
<protein>
    <submittedName>
        <fullName evidence="2">Uncharacterized protein</fullName>
    </submittedName>
</protein>
<evidence type="ECO:0000256" key="1">
    <source>
        <dbReference type="SAM" id="Coils"/>
    </source>
</evidence>
<feature type="coiled-coil region" evidence="1">
    <location>
        <begin position="99"/>
        <end position="140"/>
    </location>
</feature>
<gene>
    <name evidence="2" type="ORF">SAMN06297387_13128</name>
</gene>
<reference evidence="2 3" key="1">
    <citation type="submission" date="2017-09" db="EMBL/GenBank/DDBJ databases">
        <authorList>
            <person name="Ehlers B."/>
            <person name="Leendertz F.H."/>
        </authorList>
    </citation>
    <scope>NUCLEOTIDE SEQUENCE [LARGE SCALE GENOMIC DNA]</scope>
    <source>
        <strain evidence="2 3">CGMCC 4.7095</strain>
    </source>
</reference>
<evidence type="ECO:0000313" key="2">
    <source>
        <dbReference type="EMBL" id="SOD67470.1"/>
    </source>
</evidence>
<keyword evidence="3" id="KW-1185">Reference proteome</keyword>